<reference evidence="3" key="1">
    <citation type="submission" date="2018-09" db="EMBL/GenBank/DDBJ databases">
        <title>Draft Genome Sequence of Mediterraneibacter sp. KCTC 15684.</title>
        <authorList>
            <person name="Kim J.S."/>
            <person name="Han K.I."/>
            <person name="Suh M.K."/>
            <person name="Lee K.C."/>
            <person name="Eom M.K."/>
            <person name="Lee J.H."/>
            <person name="Park S.H."/>
            <person name="Kang S.W."/>
            <person name="Park J.E."/>
            <person name="Oh B.S."/>
            <person name="Yu S.Y."/>
            <person name="Choi S.H."/>
            <person name="Lee D.H."/>
            <person name="Yoon H."/>
            <person name="Kim B."/>
            <person name="Yang S.J."/>
            <person name="Lee J.S."/>
        </authorList>
    </citation>
    <scope>NUCLEOTIDE SEQUENCE [LARGE SCALE GENOMIC DNA]</scope>
    <source>
        <strain evidence="3">KCTC 15684</strain>
    </source>
</reference>
<name>A0A391P281_9FIRM</name>
<evidence type="ECO:0000313" key="2">
    <source>
        <dbReference type="EMBL" id="GCA66086.1"/>
    </source>
</evidence>
<dbReference type="RefSeq" id="WP_119297474.1">
    <property type="nucleotide sequence ID" value="NZ_BHGK01000001.1"/>
</dbReference>
<dbReference type="InterPro" id="IPR007074">
    <property type="entry name" value="LicD/FKTN/FKRP_NTP_transf"/>
</dbReference>
<organism evidence="2 3">
    <name type="scientific">Mediterraneibacter butyricigenes</name>
    <dbReference type="NCBI Taxonomy" id="2316025"/>
    <lineage>
        <taxon>Bacteria</taxon>
        <taxon>Bacillati</taxon>
        <taxon>Bacillota</taxon>
        <taxon>Clostridia</taxon>
        <taxon>Lachnospirales</taxon>
        <taxon>Lachnospiraceae</taxon>
        <taxon>Mediterraneibacter</taxon>
    </lineage>
</organism>
<sequence>MEKINRSKPYKKEVLEHLHRVQIEMIQDLDRVCKKYEIPYFAAFGTALGAVRHQGFIPWDDDTDVGMLRKDYDRFLEIAEKELGDHYRVLTPEVDKRYACNVTKLQRKGTVFISHLSKNLKCEQCIFIDIFPFDCVAPTKKLAKRQWFMTTFLDRLLYLCGTPYPVIPYKGIKFALAQSICWCTHYGLKLFHVSPRFIYRLYVKACTKYNPMHTKYVTSFGDAESMQYKFPVKNMFPVEEVPFEDISICVLRNNKEHLENAYGNYMELPPEDRRINHSPYVIKFEDE</sequence>
<evidence type="ECO:0000259" key="1">
    <source>
        <dbReference type="Pfam" id="PF04991"/>
    </source>
</evidence>
<dbReference type="AlphaFoldDB" id="A0A391P281"/>
<dbReference type="Proteomes" id="UP000265643">
    <property type="component" value="Unassembled WGS sequence"/>
</dbReference>
<dbReference type="Pfam" id="PF04991">
    <property type="entry name" value="LicD"/>
    <property type="match status" value="1"/>
</dbReference>
<gene>
    <name evidence="2" type="primary">licD1</name>
    <name evidence="2" type="ORF">KGMB01110_05220</name>
</gene>
<feature type="domain" description="LicD/FKTN/FKRP nucleotidyltransferase" evidence="1">
    <location>
        <begin position="33"/>
        <end position="263"/>
    </location>
</feature>
<evidence type="ECO:0000313" key="3">
    <source>
        <dbReference type="Proteomes" id="UP000265643"/>
    </source>
</evidence>
<proteinExistence type="predicted"/>
<dbReference type="GO" id="GO:0009100">
    <property type="term" value="P:glycoprotein metabolic process"/>
    <property type="evidence" value="ECO:0007669"/>
    <property type="project" value="UniProtKB-ARBA"/>
</dbReference>
<dbReference type="EMBL" id="BHGK01000001">
    <property type="protein sequence ID" value="GCA66086.1"/>
    <property type="molecule type" value="Genomic_DNA"/>
</dbReference>
<protein>
    <submittedName>
        <fullName evidence="2">Phosphorylcholine transferase LicD</fullName>
    </submittedName>
</protein>
<dbReference type="PANTHER" id="PTHR43404:SF2">
    <property type="entry name" value="LIPOPOLYSACCHARIDE CHOLINEPHOSPHOTRANSFERASE LICD"/>
    <property type="match status" value="1"/>
</dbReference>
<dbReference type="PANTHER" id="PTHR43404">
    <property type="entry name" value="LIPOPOLYSACCHARIDE CHOLINEPHOSPHOTRANSFERASE LICD"/>
    <property type="match status" value="1"/>
</dbReference>
<dbReference type="InterPro" id="IPR052942">
    <property type="entry name" value="LPS_cholinephosphotransferase"/>
</dbReference>
<accession>A0A391P281</accession>
<keyword evidence="3" id="KW-1185">Reference proteome</keyword>
<comment type="caution">
    <text evidence="2">The sequence shown here is derived from an EMBL/GenBank/DDBJ whole genome shotgun (WGS) entry which is preliminary data.</text>
</comment>
<dbReference type="GO" id="GO:0016740">
    <property type="term" value="F:transferase activity"/>
    <property type="evidence" value="ECO:0007669"/>
    <property type="project" value="UniProtKB-KW"/>
</dbReference>
<keyword evidence="2" id="KW-0808">Transferase</keyword>